<evidence type="ECO:0000313" key="1">
    <source>
        <dbReference type="EMBL" id="GGG73713.1"/>
    </source>
</evidence>
<dbReference type="EMBL" id="BMJV01000004">
    <property type="protein sequence ID" value="GGG73713.1"/>
    <property type="molecule type" value="Genomic_DNA"/>
</dbReference>
<reference evidence="1" key="2">
    <citation type="submission" date="2020-09" db="EMBL/GenBank/DDBJ databases">
        <authorList>
            <person name="Sun Q."/>
            <person name="Zhou Y."/>
        </authorList>
    </citation>
    <scope>NUCLEOTIDE SEQUENCE</scope>
    <source>
        <strain evidence="1">CGMCC 1.15762</strain>
    </source>
</reference>
<dbReference type="AlphaFoldDB" id="A0A8J2ZKC2"/>
<comment type="caution">
    <text evidence="1">The sequence shown here is derived from an EMBL/GenBank/DDBJ whole genome shotgun (WGS) entry which is preliminary data.</text>
</comment>
<organism evidence="1 2">
    <name type="scientific">Salipiger pallidus</name>
    <dbReference type="NCBI Taxonomy" id="1775170"/>
    <lineage>
        <taxon>Bacteria</taxon>
        <taxon>Pseudomonadati</taxon>
        <taxon>Pseudomonadota</taxon>
        <taxon>Alphaproteobacteria</taxon>
        <taxon>Rhodobacterales</taxon>
        <taxon>Roseobacteraceae</taxon>
        <taxon>Salipiger</taxon>
    </lineage>
</organism>
<protein>
    <recommendedName>
        <fullName evidence="3">Phage integrase family protein</fullName>
    </recommendedName>
</protein>
<reference evidence="1" key="1">
    <citation type="journal article" date="2014" name="Int. J. Syst. Evol. Microbiol.">
        <title>Complete genome sequence of Corynebacterium casei LMG S-19264T (=DSM 44701T), isolated from a smear-ripened cheese.</title>
        <authorList>
            <consortium name="US DOE Joint Genome Institute (JGI-PGF)"/>
            <person name="Walter F."/>
            <person name="Albersmeier A."/>
            <person name="Kalinowski J."/>
            <person name="Ruckert C."/>
        </authorList>
    </citation>
    <scope>NUCLEOTIDE SEQUENCE</scope>
    <source>
        <strain evidence="1">CGMCC 1.15762</strain>
    </source>
</reference>
<gene>
    <name evidence="1" type="ORF">GCM10011415_22590</name>
</gene>
<sequence>MKAAFVTWREGLGPEAKRYRLHGLRKLAIVPLAEAGCSDAEIQAVTCQSAEMLAYNRAKASRGALSRAAQNRRK</sequence>
<keyword evidence="2" id="KW-1185">Reference proteome</keyword>
<evidence type="ECO:0000313" key="2">
    <source>
        <dbReference type="Proteomes" id="UP000617145"/>
    </source>
</evidence>
<evidence type="ECO:0008006" key="3">
    <source>
        <dbReference type="Google" id="ProtNLM"/>
    </source>
</evidence>
<proteinExistence type="predicted"/>
<dbReference type="Proteomes" id="UP000617145">
    <property type="component" value="Unassembled WGS sequence"/>
</dbReference>
<name>A0A8J2ZKC2_9RHOB</name>
<accession>A0A8J2ZKC2</accession>